<keyword evidence="3" id="KW-0808">Transferase</keyword>
<dbReference type="Gene3D" id="2.170.270.10">
    <property type="entry name" value="SET domain"/>
    <property type="match status" value="1"/>
</dbReference>
<dbReference type="OMA" id="DYKENIH"/>
<dbReference type="Pfam" id="PF00856">
    <property type="entry name" value="SET"/>
    <property type="match status" value="1"/>
</dbReference>
<dbReference type="EMBL" id="GL984002">
    <property type="protein sequence ID" value="EGR30374.1"/>
    <property type="molecule type" value="Genomic_DNA"/>
</dbReference>
<dbReference type="RefSeq" id="XP_004031961.1">
    <property type="nucleotide sequence ID" value="XM_004031913.1"/>
</dbReference>
<name>G0QWM7_ICHMU</name>
<dbReference type="SMART" id="SM00317">
    <property type="entry name" value="SET"/>
    <property type="match status" value="1"/>
</dbReference>
<feature type="domain" description="SET" evidence="2">
    <location>
        <begin position="282"/>
        <end position="437"/>
    </location>
</feature>
<evidence type="ECO:0000256" key="1">
    <source>
        <dbReference type="SAM" id="Coils"/>
    </source>
</evidence>
<sequence length="827" mass="98596">IQKTQLKNIEQIRERAINNIYFQFDQLEKDFHKLFLHTILNRCRTIQSINYMLSLINDFYILVQRKQIKTKLTLVKNQDLERLFKTELDKKYQVQSWPFIPQFHRKYQGIYNYFPEPEKDNEQIQNILLSEKKNTICSDNCACMSLETLGDFSLENATWNSECPNRKERMECLHHECKNAQGRLKLQKIIDQDVQETLCWGIDLYTKKNLHYILHENECDIKKHNFIQRSLLKAANLCGNNGWDMQKVCEFIIQNSKKKDEENNKDYIFNNQDRKFSKVILKTLKINVDPEAFRIHSKGMGVICLNRQGIEKNDLIIQYFGEIYRPYRWFERQDFVKKFMKENNQKDVLPDFYNIMLEIHKNDPKGYDILVKKQKKQQNNIKKYVDPMQKGNYSSRLSHSCDPNCGTVATISDGKYNISMYAMKSIEYGEELAFDYSAVTESKQEHMQATCLCGTYKCRGKYIEFSNNNLKEYNFILEKMHCFLKRNSDLLRCSNEILNSEDLKLLEKHNMRKNITENCPSWLMKWISIILKTIDEEKSLFLEHQMNTNIFLLHSQKELRDLEEKNEEEDQSLQIKKEEKIKEIQKHVQFINYLANSKVENRIQNLVISIDKVKYFLKKVNDFQAPLDYLNFDQIFENLCGKNKESILDEIYDLITSYKNQCGQILVYFNIFRKSFLPKYASISKKQGLLAFRLFCLNISEFFKKIQSNFHSSATFITLYFYSFTHTYFTPHEYASVCSEKMKISETEMQNLHLLDTEKKKKKHYEEQRIYSPQFIWGQLTVWFKQTIASPQATLSQDRRGTLSFPSINQSFKTDCFNFPFQEKNDV</sequence>
<dbReference type="EC" id="2.1.1.43" evidence="3"/>
<reference evidence="3 4" key="1">
    <citation type="submission" date="2011-07" db="EMBL/GenBank/DDBJ databases">
        <authorList>
            <person name="Coyne R."/>
            <person name="Brami D."/>
            <person name="Johnson J."/>
            <person name="Hostetler J."/>
            <person name="Hannick L."/>
            <person name="Clark T."/>
            <person name="Cassidy-Hanley D."/>
            <person name="Inman J."/>
        </authorList>
    </citation>
    <scope>NUCLEOTIDE SEQUENCE [LARGE SCALE GENOMIC DNA]</scope>
    <source>
        <strain evidence="3 4">G5</strain>
    </source>
</reference>
<evidence type="ECO:0000313" key="3">
    <source>
        <dbReference type="EMBL" id="EGR30374.1"/>
    </source>
</evidence>
<dbReference type="GO" id="GO:0032259">
    <property type="term" value="P:methylation"/>
    <property type="evidence" value="ECO:0007669"/>
    <property type="project" value="UniProtKB-KW"/>
</dbReference>
<proteinExistence type="predicted"/>
<keyword evidence="4" id="KW-1185">Reference proteome</keyword>
<dbReference type="InterPro" id="IPR001214">
    <property type="entry name" value="SET_dom"/>
</dbReference>
<dbReference type="eggNOG" id="KOG1080">
    <property type="taxonomic scope" value="Eukaryota"/>
</dbReference>
<feature type="coiled-coil region" evidence="1">
    <location>
        <begin position="552"/>
        <end position="579"/>
    </location>
</feature>
<organism evidence="3 4">
    <name type="scientific">Ichthyophthirius multifiliis</name>
    <name type="common">White spot disease agent</name>
    <name type="synonym">Ich</name>
    <dbReference type="NCBI Taxonomy" id="5932"/>
    <lineage>
        <taxon>Eukaryota</taxon>
        <taxon>Sar</taxon>
        <taxon>Alveolata</taxon>
        <taxon>Ciliophora</taxon>
        <taxon>Intramacronucleata</taxon>
        <taxon>Oligohymenophorea</taxon>
        <taxon>Hymenostomatida</taxon>
        <taxon>Ophryoglenina</taxon>
        <taxon>Ichthyophthirius</taxon>
    </lineage>
</organism>
<keyword evidence="3" id="KW-0489">Methyltransferase</keyword>
<evidence type="ECO:0000259" key="2">
    <source>
        <dbReference type="PROSITE" id="PS50280"/>
    </source>
</evidence>
<accession>G0QWM7</accession>
<dbReference type="Proteomes" id="UP000008983">
    <property type="component" value="Unassembled WGS sequence"/>
</dbReference>
<dbReference type="PANTHER" id="PTHR46655:SF1">
    <property type="entry name" value="HISTONE-LYSINE N-METHYLTRANSFERASE ATXR3"/>
    <property type="match status" value="1"/>
</dbReference>
<dbReference type="Pfam" id="PF19633">
    <property type="entry name" value="SDG2_C"/>
    <property type="match status" value="1"/>
</dbReference>
<dbReference type="STRING" id="857967.G0QWM7"/>
<dbReference type="SUPFAM" id="SSF82199">
    <property type="entry name" value="SET domain"/>
    <property type="match status" value="1"/>
</dbReference>
<feature type="non-terminal residue" evidence="3">
    <location>
        <position position="1"/>
    </location>
</feature>
<gene>
    <name evidence="3" type="ORF">IMG5_133410</name>
</gene>
<dbReference type="PANTHER" id="PTHR46655">
    <property type="entry name" value="HISTONE-LYSINE N-METHYLTRANSFERASE ATXR3"/>
    <property type="match status" value="1"/>
</dbReference>
<keyword evidence="1" id="KW-0175">Coiled coil</keyword>
<dbReference type="OrthoDB" id="308383at2759"/>
<dbReference type="GeneID" id="14906497"/>
<dbReference type="AlphaFoldDB" id="G0QWM7"/>
<protein>
    <submittedName>
        <fullName evidence="3">SET domain protein</fullName>
        <ecNumber evidence="3">2.1.1.43</ecNumber>
    </submittedName>
</protein>
<dbReference type="InParanoid" id="G0QWM7"/>
<evidence type="ECO:0000313" key="4">
    <source>
        <dbReference type="Proteomes" id="UP000008983"/>
    </source>
</evidence>
<dbReference type="PROSITE" id="PS50280">
    <property type="entry name" value="SET"/>
    <property type="match status" value="1"/>
</dbReference>
<dbReference type="InterPro" id="IPR046341">
    <property type="entry name" value="SET_dom_sf"/>
</dbReference>
<dbReference type="InterPro" id="IPR045606">
    <property type="entry name" value="ATXR3_C"/>
</dbReference>
<dbReference type="GO" id="GO:0008168">
    <property type="term" value="F:methyltransferase activity"/>
    <property type="evidence" value="ECO:0007669"/>
    <property type="project" value="UniProtKB-KW"/>
</dbReference>